<dbReference type="EMBL" id="CM011678">
    <property type="protein sequence ID" value="TMS19633.1"/>
    <property type="molecule type" value="Genomic_DNA"/>
</dbReference>
<evidence type="ECO:0000313" key="1">
    <source>
        <dbReference type="EMBL" id="TMS19633.1"/>
    </source>
</evidence>
<protein>
    <submittedName>
        <fullName evidence="1">Uncharacterized protein</fullName>
    </submittedName>
</protein>
<gene>
    <name evidence="1" type="ORF">E3U43_003954</name>
</gene>
<name>A0ACD3RJM3_LARCR</name>
<sequence>MVLGWRGGAGKFLKVNFVDLFPFQSMLPCWNLVLRVMVKDEIKNFFFPSGNSRTKVDVTDPFPRPEKSGCRGWANRQGQRILIVWLSCWYVVGYQLETSTAMMSLPMCLAWMLLDLMTVHSHVHMQGRIVGGHTAAPNSIKYIVSLQSTRGQHFCGGSLVHRYWVVTAAHCNIGAEHMMIVAGDYIVNTFEGTEQYAKPHRLVTHPLYNRSTNNADIMLIKLRAPMVLNKYVSLAPLPRQGTGVVEGLVCRVSGWGYNSLGVGQAPFTLRTVTVPIVSTARCNSSESFNGNITANMICAGYRTGGKDACKGDSGGPLVCGGHVYGVVSWGNGCGDAKFPGVYTAVSKFRRWIDQTIYRSYQRCTKY</sequence>
<reference evidence="1" key="1">
    <citation type="submission" date="2018-11" db="EMBL/GenBank/DDBJ databases">
        <title>The sequence and de novo assembly of Larimichthys crocea genome using PacBio and Hi-C technologies.</title>
        <authorList>
            <person name="Xu P."/>
            <person name="Chen B."/>
            <person name="Zhou Z."/>
            <person name="Ke Q."/>
            <person name="Wu Y."/>
            <person name="Bai H."/>
            <person name="Pu F."/>
        </authorList>
    </citation>
    <scope>NUCLEOTIDE SEQUENCE</scope>
    <source>
        <tissue evidence="1">Muscle</tissue>
    </source>
</reference>
<comment type="caution">
    <text evidence="1">The sequence shown here is derived from an EMBL/GenBank/DDBJ whole genome shotgun (WGS) entry which is preliminary data.</text>
</comment>
<organism evidence="1 2">
    <name type="scientific">Larimichthys crocea</name>
    <name type="common">Large yellow croaker</name>
    <name type="synonym">Pseudosciaena crocea</name>
    <dbReference type="NCBI Taxonomy" id="215358"/>
    <lineage>
        <taxon>Eukaryota</taxon>
        <taxon>Metazoa</taxon>
        <taxon>Chordata</taxon>
        <taxon>Craniata</taxon>
        <taxon>Vertebrata</taxon>
        <taxon>Euteleostomi</taxon>
        <taxon>Actinopterygii</taxon>
        <taxon>Neopterygii</taxon>
        <taxon>Teleostei</taxon>
        <taxon>Neoteleostei</taxon>
        <taxon>Acanthomorphata</taxon>
        <taxon>Eupercaria</taxon>
        <taxon>Sciaenidae</taxon>
        <taxon>Larimichthys</taxon>
    </lineage>
</organism>
<evidence type="ECO:0000313" key="2">
    <source>
        <dbReference type="Proteomes" id="UP000793456"/>
    </source>
</evidence>
<dbReference type="Proteomes" id="UP000793456">
    <property type="component" value="Chromosome V"/>
</dbReference>
<accession>A0ACD3RJM3</accession>
<keyword evidence="2" id="KW-1185">Reference proteome</keyword>
<proteinExistence type="predicted"/>